<dbReference type="Pfam" id="PF09362">
    <property type="entry name" value="DUF1996"/>
    <property type="match status" value="1"/>
</dbReference>
<keyword evidence="1" id="KW-0732">Signal</keyword>
<dbReference type="InterPro" id="IPR018535">
    <property type="entry name" value="DUF1996"/>
</dbReference>
<evidence type="ECO:0000313" key="4">
    <source>
        <dbReference type="Proteomes" id="UP000827549"/>
    </source>
</evidence>
<protein>
    <recommendedName>
        <fullName evidence="2">DUF1996 domain-containing protein</fullName>
    </recommendedName>
</protein>
<accession>A0AAF1BR30</accession>
<reference evidence="3" key="1">
    <citation type="submission" date="2023-10" db="EMBL/GenBank/DDBJ databases">
        <authorList>
            <person name="Noh H."/>
        </authorList>
    </citation>
    <scope>NUCLEOTIDE SEQUENCE</scope>
    <source>
        <strain evidence="3">DUCC4014</strain>
    </source>
</reference>
<proteinExistence type="predicted"/>
<gene>
    <name evidence="3" type="ORF">LOC62_03G005166</name>
</gene>
<dbReference type="EMBL" id="CP086716">
    <property type="protein sequence ID" value="WOO81643.1"/>
    <property type="molecule type" value="Genomic_DNA"/>
</dbReference>
<feature type="signal peptide" evidence="1">
    <location>
        <begin position="1"/>
        <end position="21"/>
    </location>
</feature>
<sequence>MISTALFSALAALALASTAQAADGSFVIGESGILTVSRMDPITGNGNPSAFVNQALGASNFRNYLNYPTEIGAAQCSSNKVADDKSSYFSPILYFVNQASGGQPETYTPLVASNRITYSYKDDGKKTYTYPRGLRVVSGNPTVRETSDRTAGVTLNTNPAAAADYITATTWFPNCGLATQALDSADHFSHLAWPTEGPGGATCPSSHPVRYPAIKWEANFYLSAAQKAAWDTTRANIILSNGDVTGQTWHASFVAGWKEDTFQNVLDNCKADIGDNLAQCSYLAATLQGAAKDDCRLQGQIPDEDVGFNKPLTALKGYNPRWEASGGNTHATGSVTIPGWVSPFLQLWVRQGLPGASYIPAVFPGLPNTLTTTAAIAAVSTTFPGTKVTKWAKKQDGSVYLGSVVGDQQETNDNTVQNSDNSQYFAAGAMNLDAFNSVILPATPINLRRGAYGRGV</sequence>
<evidence type="ECO:0000256" key="1">
    <source>
        <dbReference type="SAM" id="SignalP"/>
    </source>
</evidence>
<dbReference type="Proteomes" id="UP000827549">
    <property type="component" value="Chromosome 3"/>
</dbReference>
<evidence type="ECO:0000313" key="3">
    <source>
        <dbReference type="EMBL" id="WOO81643.1"/>
    </source>
</evidence>
<feature type="chain" id="PRO_5042027325" description="DUF1996 domain-containing protein" evidence="1">
    <location>
        <begin position="22"/>
        <end position="456"/>
    </location>
</feature>
<dbReference type="PANTHER" id="PTHR43662">
    <property type="match status" value="1"/>
</dbReference>
<dbReference type="GeneID" id="87808396"/>
<keyword evidence="4" id="KW-1185">Reference proteome</keyword>
<feature type="domain" description="DUF1996" evidence="2">
    <location>
        <begin position="40"/>
        <end position="257"/>
    </location>
</feature>
<name>A0AAF1BR30_9TREE</name>
<organism evidence="3 4">
    <name type="scientific">Vanrija pseudolonga</name>
    <dbReference type="NCBI Taxonomy" id="143232"/>
    <lineage>
        <taxon>Eukaryota</taxon>
        <taxon>Fungi</taxon>
        <taxon>Dikarya</taxon>
        <taxon>Basidiomycota</taxon>
        <taxon>Agaricomycotina</taxon>
        <taxon>Tremellomycetes</taxon>
        <taxon>Trichosporonales</taxon>
        <taxon>Trichosporonaceae</taxon>
        <taxon>Vanrija</taxon>
    </lineage>
</organism>
<dbReference type="RefSeq" id="XP_062627675.1">
    <property type="nucleotide sequence ID" value="XM_062771691.1"/>
</dbReference>
<dbReference type="AlphaFoldDB" id="A0AAF1BR30"/>
<dbReference type="PANTHER" id="PTHR43662:SF3">
    <property type="entry name" value="DOMAIN PROTEIN, PUTATIVE (AFU_ORTHOLOGUE AFUA_6G11970)-RELATED"/>
    <property type="match status" value="1"/>
</dbReference>
<evidence type="ECO:0000259" key="2">
    <source>
        <dbReference type="Pfam" id="PF09362"/>
    </source>
</evidence>